<evidence type="ECO:0000259" key="6">
    <source>
        <dbReference type="Pfam" id="PF01397"/>
    </source>
</evidence>
<dbReference type="Gene3D" id="1.50.10.130">
    <property type="entry name" value="Terpene synthase, N-terminal domain"/>
    <property type="match status" value="1"/>
</dbReference>
<dbReference type="EMBL" id="CM007654">
    <property type="protein sequence ID" value="ONI11838.1"/>
    <property type="molecule type" value="Genomic_DNA"/>
</dbReference>
<dbReference type="InterPro" id="IPR001906">
    <property type="entry name" value="Terpene_synth_N"/>
</dbReference>
<dbReference type="GO" id="GO:0009686">
    <property type="term" value="P:gibberellin biosynthetic process"/>
    <property type="evidence" value="ECO:0000318"/>
    <property type="project" value="GO_Central"/>
</dbReference>
<accession>A0A251PJV8</accession>
<dbReference type="InterPro" id="IPR050148">
    <property type="entry name" value="Terpene_synthase-like"/>
</dbReference>
<dbReference type="GO" id="GO:0010333">
    <property type="term" value="F:terpene synthase activity"/>
    <property type="evidence" value="ECO:0000318"/>
    <property type="project" value="GO_Central"/>
</dbReference>
<keyword evidence="3" id="KW-0460">Magnesium</keyword>
<feature type="domain" description="Terpene synthase N-terminal" evidence="6">
    <location>
        <begin position="209"/>
        <end position="378"/>
    </location>
</feature>
<evidence type="ECO:0000256" key="5">
    <source>
        <dbReference type="SAM" id="MobiDB-lite"/>
    </source>
</evidence>
<dbReference type="SUPFAM" id="SSF48239">
    <property type="entry name" value="Terpenoid cyclases/Protein prenyltransferases"/>
    <property type="match status" value="2"/>
</dbReference>
<sequence length="461" mass="51917">MVLNLVQASPSQASSTVPRLNGAAERENNTNFEGTKERIKKMFTKVDLSVSSYDTAWVAMVPSPNSSKEPFFPECVNWLLANQLHDGSWGPKFHPLLIKDALLSTLACILALKRWSVGEEQINKGLHFIESNLALATDEEQQSPVGFNIIFPAMIESAMNFDMYLPLGAPALDALFHRRDFELKRGYGSNSEGWRAFLAYISEGLGSQDWELVMKFQKKNGSLFNSPSTTAAAFTQLKNAHCLKYLRALLEKCGNAVPMVYPLDNYARLSVVASLESLGIDRHFREEIRSVLDETYRCWQQGEEDIFSDAASCAMAFRLLRVHGYDISAVNFQKIVSSIPLGGYMKDIGAALELFKASEIIIHPDESVLEKQNNWMSQFPETGVIQYFNSGSCLNIGNEYFLKLAVEDFNICQSIHHKELNHLSRWVVENRLDKLKFSRQKQAYCYFSAAANLFPPELSDA</sequence>
<dbReference type="STRING" id="3760.A0A251PJV8"/>
<dbReference type="Gene3D" id="1.10.600.10">
    <property type="entry name" value="Farnesyl Diphosphate Synthase"/>
    <property type="match status" value="1"/>
</dbReference>
<dbReference type="PANTHER" id="PTHR31739">
    <property type="entry name" value="ENT-COPALYL DIPHOSPHATE SYNTHASE, CHLOROPLASTIC"/>
    <property type="match status" value="1"/>
</dbReference>
<evidence type="ECO:0000256" key="1">
    <source>
        <dbReference type="ARBA" id="ARBA00001946"/>
    </source>
</evidence>
<dbReference type="Pfam" id="PF01397">
    <property type="entry name" value="Terpene_synth"/>
    <property type="match status" value="1"/>
</dbReference>
<feature type="region of interest" description="Disordered" evidence="5">
    <location>
        <begin position="1"/>
        <end position="30"/>
    </location>
</feature>
<keyword evidence="8" id="KW-1185">Reference proteome</keyword>
<evidence type="ECO:0000313" key="7">
    <source>
        <dbReference type="EMBL" id="ONI11838.1"/>
    </source>
</evidence>
<evidence type="ECO:0000256" key="4">
    <source>
        <dbReference type="ARBA" id="ARBA00023239"/>
    </source>
</evidence>
<feature type="non-terminal residue" evidence="7">
    <location>
        <position position="461"/>
    </location>
</feature>
<evidence type="ECO:0000313" key="8">
    <source>
        <dbReference type="Proteomes" id="UP000006882"/>
    </source>
</evidence>
<dbReference type="InterPro" id="IPR036965">
    <property type="entry name" value="Terpene_synth_N_sf"/>
</dbReference>
<dbReference type="GO" id="GO:0000287">
    <property type="term" value="F:magnesium ion binding"/>
    <property type="evidence" value="ECO:0000318"/>
    <property type="project" value="GO_Central"/>
</dbReference>
<evidence type="ECO:0000256" key="2">
    <source>
        <dbReference type="ARBA" id="ARBA00022723"/>
    </source>
</evidence>
<keyword evidence="2" id="KW-0479">Metal-binding</keyword>
<dbReference type="GO" id="GO:0009507">
    <property type="term" value="C:chloroplast"/>
    <property type="evidence" value="ECO:0000318"/>
    <property type="project" value="GO_Central"/>
</dbReference>
<proteinExistence type="predicted"/>
<dbReference type="SFLD" id="SFLDG01014">
    <property type="entry name" value="Terpene_Cyclase_Like_1_N-term"/>
    <property type="match status" value="1"/>
</dbReference>
<dbReference type="InterPro" id="IPR008930">
    <property type="entry name" value="Terpenoid_cyclase/PrenylTrfase"/>
</dbReference>
<dbReference type="AlphaFoldDB" id="A0A251PJV8"/>
<feature type="compositionally biased region" description="Polar residues" evidence="5">
    <location>
        <begin position="1"/>
        <end position="18"/>
    </location>
</feature>
<keyword evidence="4" id="KW-0456">Lyase</keyword>
<dbReference type="SUPFAM" id="SSF48576">
    <property type="entry name" value="Terpenoid synthases"/>
    <property type="match status" value="1"/>
</dbReference>
<dbReference type="InterPro" id="IPR008949">
    <property type="entry name" value="Isoprenoid_synthase_dom_sf"/>
</dbReference>
<protein>
    <recommendedName>
        <fullName evidence="6">Terpene synthase N-terminal domain-containing protein</fullName>
    </recommendedName>
</protein>
<comment type="cofactor">
    <cofactor evidence="1">
        <name>Mg(2+)</name>
        <dbReference type="ChEBI" id="CHEBI:18420"/>
    </cofactor>
</comment>
<dbReference type="Gramene" id="ONI11838">
    <property type="protein sequence ID" value="ONI11838"/>
    <property type="gene ID" value="PRUPE_4G128600"/>
</dbReference>
<dbReference type="Proteomes" id="UP000006882">
    <property type="component" value="Chromosome G4"/>
</dbReference>
<dbReference type="FunFam" id="1.50.10.160:FF:000002">
    <property type="entry name" value="cis-abienol synthase, chloroplastic"/>
    <property type="match status" value="1"/>
</dbReference>
<dbReference type="PANTHER" id="PTHR31739:SF3">
    <property type="entry name" value="ENT-KAUR-16-ENE SYNTHASE, CHLOROPLASTIC"/>
    <property type="match status" value="1"/>
</dbReference>
<organism evidence="7 8">
    <name type="scientific">Prunus persica</name>
    <name type="common">Peach</name>
    <name type="synonym">Amygdalus persica</name>
    <dbReference type="NCBI Taxonomy" id="3760"/>
    <lineage>
        <taxon>Eukaryota</taxon>
        <taxon>Viridiplantae</taxon>
        <taxon>Streptophyta</taxon>
        <taxon>Embryophyta</taxon>
        <taxon>Tracheophyta</taxon>
        <taxon>Spermatophyta</taxon>
        <taxon>Magnoliopsida</taxon>
        <taxon>eudicotyledons</taxon>
        <taxon>Gunneridae</taxon>
        <taxon>Pentapetalae</taxon>
        <taxon>rosids</taxon>
        <taxon>fabids</taxon>
        <taxon>Rosales</taxon>
        <taxon>Rosaceae</taxon>
        <taxon>Amygdaloideae</taxon>
        <taxon>Amygdaleae</taxon>
        <taxon>Prunus</taxon>
    </lineage>
</organism>
<evidence type="ECO:0000256" key="3">
    <source>
        <dbReference type="ARBA" id="ARBA00022842"/>
    </source>
</evidence>
<gene>
    <name evidence="7" type="ORF">PRUPE_4G128600</name>
</gene>
<dbReference type="eggNOG" id="ENOG502QVGX">
    <property type="taxonomic scope" value="Eukaryota"/>
</dbReference>
<reference evidence="7 8" key="1">
    <citation type="journal article" date="2013" name="Nat. Genet.">
        <title>The high-quality draft genome of peach (Prunus persica) identifies unique patterns of genetic diversity, domestication and genome evolution.</title>
        <authorList>
            <consortium name="International Peach Genome Initiative"/>
            <person name="Verde I."/>
            <person name="Abbott A.G."/>
            <person name="Scalabrin S."/>
            <person name="Jung S."/>
            <person name="Shu S."/>
            <person name="Marroni F."/>
            <person name="Zhebentyayeva T."/>
            <person name="Dettori M.T."/>
            <person name="Grimwood J."/>
            <person name="Cattonaro F."/>
            <person name="Zuccolo A."/>
            <person name="Rossini L."/>
            <person name="Jenkins J."/>
            <person name="Vendramin E."/>
            <person name="Meisel L.A."/>
            <person name="Decroocq V."/>
            <person name="Sosinski B."/>
            <person name="Prochnik S."/>
            <person name="Mitros T."/>
            <person name="Policriti A."/>
            <person name="Cipriani G."/>
            <person name="Dondini L."/>
            <person name="Ficklin S."/>
            <person name="Goodstein D.M."/>
            <person name="Xuan P."/>
            <person name="Del Fabbro C."/>
            <person name="Aramini V."/>
            <person name="Copetti D."/>
            <person name="Gonzalez S."/>
            <person name="Horner D.S."/>
            <person name="Falchi R."/>
            <person name="Lucas S."/>
            <person name="Mica E."/>
            <person name="Maldonado J."/>
            <person name="Lazzari B."/>
            <person name="Bielenberg D."/>
            <person name="Pirona R."/>
            <person name="Miculan M."/>
            <person name="Barakat A."/>
            <person name="Testolin R."/>
            <person name="Stella A."/>
            <person name="Tartarini S."/>
            <person name="Tonutti P."/>
            <person name="Arus P."/>
            <person name="Orellana A."/>
            <person name="Wells C."/>
            <person name="Main D."/>
            <person name="Vizzotto G."/>
            <person name="Silva H."/>
            <person name="Salamini F."/>
            <person name="Schmutz J."/>
            <person name="Morgante M."/>
            <person name="Rokhsar D.S."/>
        </authorList>
    </citation>
    <scope>NUCLEOTIDE SEQUENCE [LARGE SCALE GENOMIC DNA]</scope>
    <source>
        <strain evidence="8">cv. Nemared</strain>
    </source>
</reference>
<dbReference type="Gene3D" id="1.50.10.160">
    <property type="match status" value="1"/>
</dbReference>
<name>A0A251PJV8_PRUPE</name>